<evidence type="ECO:0000313" key="2">
    <source>
        <dbReference type="Proteomes" id="UP000055024"/>
    </source>
</evidence>
<gene>
    <name evidence="1" type="ORF">T11_1159</name>
</gene>
<dbReference type="EMBL" id="JYDP01000017">
    <property type="protein sequence ID" value="KRZ15563.1"/>
    <property type="molecule type" value="Genomic_DNA"/>
</dbReference>
<name>A0A0V1HXY4_9BILA</name>
<sequence>MLCNVLQLMQWTGTIKSCRHYKNSSLHVTKSPTSSFKIKYDDQIMIRNRWEKAQHIKFSSLCSVTTYITDG</sequence>
<dbReference type="Proteomes" id="UP000055024">
    <property type="component" value="Unassembled WGS sequence"/>
</dbReference>
<organism evidence="1 2">
    <name type="scientific">Trichinella zimbabwensis</name>
    <dbReference type="NCBI Taxonomy" id="268475"/>
    <lineage>
        <taxon>Eukaryota</taxon>
        <taxon>Metazoa</taxon>
        <taxon>Ecdysozoa</taxon>
        <taxon>Nematoda</taxon>
        <taxon>Enoplea</taxon>
        <taxon>Dorylaimia</taxon>
        <taxon>Trichinellida</taxon>
        <taxon>Trichinellidae</taxon>
        <taxon>Trichinella</taxon>
    </lineage>
</organism>
<dbReference type="AlphaFoldDB" id="A0A0V1HXY4"/>
<keyword evidence="2" id="KW-1185">Reference proteome</keyword>
<reference evidence="1 2" key="1">
    <citation type="submission" date="2015-01" db="EMBL/GenBank/DDBJ databases">
        <title>Evolution of Trichinella species and genotypes.</title>
        <authorList>
            <person name="Korhonen P.K."/>
            <person name="Edoardo P."/>
            <person name="Giuseppe L.R."/>
            <person name="Gasser R.B."/>
        </authorList>
    </citation>
    <scope>NUCLEOTIDE SEQUENCE [LARGE SCALE GENOMIC DNA]</scope>
    <source>
        <strain evidence="1">ISS1029</strain>
    </source>
</reference>
<protein>
    <submittedName>
        <fullName evidence="1">Uncharacterized protein</fullName>
    </submittedName>
</protein>
<accession>A0A0V1HXY4</accession>
<comment type="caution">
    <text evidence="1">The sequence shown here is derived from an EMBL/GenBank/DDBJ whole genome shotgun (WGS) entry which is preliminary data.</text>
</comment>
<evidence type="ECO:0000313" key="1">
    <source>
        <dbReference type="EMBL" id="KRZ15563.1"/>
    </source>
</evidence>
<proteinExistence type="predicted"/>